<comment type="subcellular location">
    <subcellularLocation>
        <location evidence="1 14">Cell membrane</location>
        <topology evidence="1 14">Multi-pass membrane protein</topology>
    </subcellularLocation>
</comment>
<dbReference type="GO" id="GO:0008289">
    <property type="term" value="F:lipid binding"/>
    <property type="evidence" value="ECO:0007669"/>
    <property type="project" value="UniProtKB-KW"/>
</dbReference>
<dbReference type="InParanoid" id="M7XHU7"/>
<dbReference type="InterPro" id="IPR000454">
    <property type="entry name" value="ATP_synth_F0_csu"/>
</dbReference>
<keyword evidence="5 14" id="KW-0138">CF(0)</keyword>
<evidence type="ECO:0000256" key="11">
    <source>
        <dbReference type="ARBA" id="ARBA00023136"/>
    </source>
</evidence>
<evidence type="ECO:0000256" key="2">
    <source>
        <dbReference type="ARBA" id="ARBA00006704"/>
    </source>
</evidence>
<evidence type="ECO:0000256" key="7">
    <source>
        <dbReference type="ARBA" id="ARBA00022781"/>
    </source>
</evidence>
<dbReference type="SUPFAM" id="SSF81333">
    <property type="entry name" value="F1F0 ATP synthase subunit C"/>
    <property type="match status" value="1"/>
</dbReference>
<keyword evidence="10 14" id="KW-0446">Lipid-binding</keyword>
<evidence type="ECO:0000256" key="8">
    <source>
        <dbReference type="ARBA" id="ARBA00022989"/>
    </source>
</evidence>
<dbReference type="GO" id="GO:0046933">
    <property type="term" value="F:proton-transporting ATP synthase activity, rotational mechanism"/>
    <property type="evidence" value="ECO:0007669"/>
    <property type="project" value="UniProtKB-UniRule"/>
</dbReference>
<comment type="similarity">
    <text evidence="2 14">Belongs to the ATPase C chain family.</text>
</comment>
<dbReference type="FunFam" id="1.20.20.10:FF:000002">
    <property type="entry name" value="ATP synthase subunit c"/>
    <property type="match status" value="1"/>
</dbReference>
<dbReference type="CDD" id="cd18121">
    <property type="entry name" value="ATP-synt_Fo_c"/>
    <property type="match status" value="1"/>
</dbReference>
<keyword evidence="9 14" id="KW-0406">Ion transport</keyword>
<dbReference type="PRINTS" id="PR00124">
    <property type="entry name" value="ATPASEC"/>
</dbReference>
<dbReference type="InterPro" id="IPR035921">
    <property type="entry name" value="F/V-ATP_Csub_sf"/>
</dbReference>
<feature type="transmembrane region" description="Helical" evidence="14">
    <location>
        <begin position="6"/>
        <end position="23"/>
    </location>
</feature>
<keyword evidence="12 14" id="KW-0066">ATP synthesis</keyword>
<dbReference type="InterPro" id="IPR020537">
    <property type="entry name" value="ATP_synth_F0_csu_DDCD_BS"/>
</dbReference>
<evidence type="ECO:0000256" key="9">
    <source>
        <dbReference type="ARBA" id="ARBA00023065"/>
    </source>
</evidence>
<evidence type="ECO:0000313" key="17">
    <source>
        <dbReference type="Proteomes" id="UP000010953"/>
    </source>
</evidence>
<keyword evidence="17" id="KW-1185">Reference proteome</keyword>
<proteinExistence type="inferred from homology"/>
<dbReference type="InterPro" id="IPR002379">
    <property type="entry name" value="ATPase_proteolipid_c-like_dom"/>
</dbReference>
<dbReference type="STRING" id="1239962.C943_03593"/>
<evidence type="ECO:0000256" key="13">
    <source>
        <dbReference type="ARBA" id="ARBA00025198"/>
    </source>
</evidence>
<feature type="transmembrane region" description="Helical" evidence="14">
    <location>
        <begin position="44"/>
        <end position="66"/>
    </location>
</feature>
<accession>M7XHU7</accession>
<protein>
    <recommendedName>
        <fullName evidence="14">ATP synthase subunit c</fullName>
    </recommendedName>
    <alternativeName>
        <fullName evidence="14">ATP synthase F(0) sector subunit c</fullName>
    </alternativeName>
    <alternativeName>
        <fullName evidence="14">F-type ATPase subunit c</fullName>
        <shortName evidence="14">F-ATPase subunit c</shortName>
    </alternativeName>
    <alternativeName>
        <fullName evidence="14">Lipid-binding protein</fullName>
    </alternativeName>
</protein>
<evidence type="ECO:0000256" key="14">
    <source>
        <dbReference type="HAMAP-Rule" id="MF_01396"/>
    </source>
</evidence>
<evidence type="ECO:0000256" key="12">
    <source>
        <dbReference type="ARBA" id="ARBA00023310"/>
    </source>
</evidence>
<dbReference type="eggNOG" id="COG0636">
    <property type="taxonomic scope" value="Bacteria"/>
</dbReference>
<keyword evidence="8 14" id="KW-1133">Transmembrane helix</keyword>
<dbReference type="GO" id="GO:0033177">
    <property type="term" value="C:proton-transporting two-sector ATPase complex, proton-transporting domain"/>
    <property type="evidence" value="ECO:0007669"/>
    <property type="project" value="InterPro"/>
</dbReference>
<name>M7XHU7_9BACT</name>
<dbReference type="FunCoup" id="M7XHU7">
    <property type="interactions" value="361"/>
</dbReference>
<feature type="domain" description="V-ATPase proteolipid subunit C-like" evidence="15">
    <location>
        <begin position="1"/>
        <end position="64"/>
    </location>
</feature>
<evidence type="ECO:0000256" key="4">
    <source>
        <dbReference type="ARBA" id="ARBA00022475"/>
    </source>
</evidence>
<sequence>MGAGIGAGIVAIGAGLGIGRIGGQAMEGIARQPEAAGKIQTAMLIIAALIEVVSLFAVVVCLLIALGNYTF</sequence>
<dbReference type="NCBIfam" id="TIGR01260">
    <property type="entry name" value="ATP_synt_c"/>
    <property type="match status" value="1"/>
</dbReference>
<dbReference type="EMBL" id="AMZY02000006">
    <property type="protein sequence ID" value="EMS34374.1"/>
    <property type="molecule type" value="Genomic_DNA"/>
</dbReference>
<dbReference type="HAMAP" id="MF_01396">
    <property type="entry name" value="ATP_synth_c_bact"/>
    <property type="match status" value="1"/>
</dbReference>
<keyword evidence="7 14" id="KW-0375">Hydrogen ion transport</keyword>
<organism evidence="16 17">
    <name type="scientific">Mariniradius saccharolyticus AK6</name>
    <dbReference type="NCBI Taxonomy" id="1239962"/>
    <lineage>
        <taxon>Bacteria</taxon>
        <taxon>Pseudomonadati</taxon>
        <taxon>Bacteroidota</taxon>
        <taxon>Cytophagia</taxon>
        <taxon>Cytophagales</taxon>
        <taxon>Cyclobacteriaceae</taxon>
        <taxon>Mariniradius</taxon>
    </lineage>
</organism>
<dbReference type="GO" id="GO:0005886">
    <property type="term" value="C:plasma membrane"/>
    <property type="evidence" value="ECO:0007669"/>
    <property type="project" value="UniProtKB-SubCell"/>
</dbReference>
<evidence type="ECO:0000256" key="3">
    <source>
        <dbReference type="ARBA" id="ARBA00022448"/>
    </source>
</evidence>
<keyword evidence="4 14" id="KW-1003">Cell membrane</keyword>
<evidence type="ECO:0000256" key="1">
    <source>
        <dbReference type="ARBA" id="ARBA00004651"/>
    </source>
</evidence>
<keyword evidence="3 14" id="KW-0813">Transport</keyword>
<evidence type="ECO:0000256" key="10">
    <source>
        <dbReference type="ARBA" id="ARBA00023121"/>
    </source>
</evidence>
<evidence type="ECO:0000313" key="16">
    <source>
        <dbReference type="EMBL" id="EMS34374.1"/>
    </source>
</evidence>
<feature type="site" description="Reversibly protonated during proton transport" evidence="14">
    <location>
        <position position="51"/>
    </location>
</feature>
<keyword evidence="6 14" id="KW-0812">Transmembrane</keyword>
<dbReference type="Pfam" id="PF00137">
    <property type="entry name" value="ATP-synt_C"/>
    <property type="match status" value="1"/>
</dbReference>
<dbReference type="AlphaFoldDB" id="M7XHU7"/>
<keyword evidence="11 14" id="KW-0472">Membrane</keyword>
<dbReference type="PANTHER" id="PTHR10031:SF0">
    <property type="entry name" value="ATPASE PROTEIN 9"/>
    <property type="match status" value="1"/>
</dbReference>
<dbReference type="InterPro" id="IPR005953">
    <property type="entry name" value="ATP_synth_csu_bac/chlpt"/>
</dbReference>
<evidence type="ECO:0000256" key="5">
    <source>
        <dbReference type="ARBA" id="ARBA00022547"/>
    </source>
</evidence>
<dbReference type="InterPro" id="IPR038662">
    <property type="entry name" value="ATP_synth_F0_csu_sf"/>
</dbReference>
<dbReference type="Gene3D" id="1.20.20.10">
    <property type="entry name" value="F1F0 ATP synthase subunit C"/>
    <property type="match status" value="1"/>
</dbReference>
<comment type="function">
    <text evidence="14">Key component of the F(0) channel; it plays a direct role in translocation across the membrane. A homomeric c-ring of between 10-14 subunits forms the central stalk rotor element with the F(1) delta and epsilon subunits.</text>
</comment>
<gene>
    <name evidence="14" type="primary">atpE</name>
    <name evidence="16" type="ORF">C943_03593</name>
</gene>
<comment type="caution">
    <text evidence="16">The sequence shown here is derived from an EMBL/GenBank/DDBJ whole genome shotgun (WGS) entry which is preliminary data.</text>
</comment>
<dbReference type="PROSITE" id="PS00605">
    <property type="entry name" value="ATPASE_C"/>
    <property type="match status" value="1"/>
</dbReference>
<dbReference type="GO" id="GO:0045259">
    <property type="term" value="C:proton-transporting ATP synthase complex"/>
    <property type="evidence" value="ECO:0007669"/>
    <property type="project" value="UniProtKB-KW"/>
</dbReference>
<evidence type="ECO:0000256" key="6">
    <source>
        <dbReference type="ARBA" id="ARBA00022692"/>
    </source>
</evidence>
<comment type="function">
    <text evidence="13 14">F(1)F(0) ATP synthase produces ATP from ADP in the presence of a proton or sodium gradient. F-type ATPases consist of two structural domains, F(1) containing the extramembraneous catalytic core and F(0) containing the membrane proton channel, linked together by a central stalk and a peripheral stalk. During catalysis, ATP synthesis in the catalytic domain of F(1) is coupled via a rotary mechanism of the central stalk subunits to proton translocation.</text>
</comment>
<reference evidence="16" key="1">
    <citation type="submission" date="2013-01" db="EMBL/GenBank/DDBJ databases">
        <title>Genome assembly of Mariniradius saccharolyticus AK6.</title>
        <authorList>
            <person name="Vaidya B."/>
            <person name="Khatri I."/>
            <person name="Tanuku N.R.S."/>
            <person name="Subramanian S."/>
            <person name="Pinnaka A."/>
        </authorList>
    </citation>
    <scope>NUCLEOTIDE SEQUENCE [LARGE SCALE GENOMIC DNA]</scope>
    <source>
        <strain evidence="16">AK6</strain>
    </source>
</reference>
<dbReference type="PANTHER" id="PTHR10031">
    <property type="entry name" value="ATP SYNTHASE LIPID-BINDING PROTEIN, MITOCHONDRIAL"/>
    <property type="match status" value="1"/>
</dbReference>
<evidence type="ECO:0000259" key="15">
    <source>
        <dbReference type="Pfam" id="PF00137"/>
    </source>
</evidence>
<dbReference type="Proteomes" id="UP000010953">
    <property type="component" value="Unassembled WGS sequence"/>
</dbReference>